<sequence>MEKSYHIGCSGYFYWGWKGRFYPEELKPSQWFKYYSSVFDTVEINSTFYRFPKPSSIKKWYKESPESFIFSVKVNKEITHIKRFKDTKVLIDRFYATVSENLKEKTGVFLFQLPPSYRYSKDNLARILSQLNTNFKNAVEFRHISWWNEEVCAALREHNIAFCTVSAPKLPEDFIQTADFCYVRFHGRDSWYRYNYLEDELKEWADKIKNSKTKECFVYFNNDFYAYAPNNALYLKKLL</sequence>
<dbReference type="InterPro" id="IPR002763">
    <property type="entry name" value="DUF72"/>
</dbReference>
<gene>
    <name evidence="1" type="ORF">GWK41_03640</name>
</gene>
<dbReference type="Pfam" id="PF01904">
    <property type="entry name" value="DUF72"/>
    <property type="match status" value="1"/>
</dbReference>
<evidence type="ECO:0000313" key="1">
    <source>
        <dbReference type="EMBL" id="MBK3332160.1"/>
    </source>
</evidence>
<dbReference type="Gene3D" id="3.20.20.410">
    <property type="entry name" value="Protein of unknown function UPF0759"/>
    <property type="match status" value="1"/>
</dbReference>
<protein>
    <submittedName>
        <fullName evidence="1">DUF72 domain-containing protein</fullName>
    </submittedName>
</protein>
<proteinExistence type="predicted"/>
<comment type="caution">
    <text evidence="1">The sequence shown here is derived from an EMBL/GenBank/DDBJ whole genome shotgun (WGS) entry which is preliminary data.</text>
</comment>
<reference evidence="1 2" key="1">
    <citation type="journal article" date="2021" name="Syst. Appl. Microbiol.">
        <title>Persephonella atlantica sp. nov.: How to adapt to physico-chemical gradients in high temperature hydrothermal habitats.</title>
        <authorList>
            <person name="Francois D.X."/>
            <person name="Godfroy A."/>
            <person name="Mathien C."/>
            <person name="Aube J."/>
            <person name="Cathalot C."/>
            <person name="Lesongeur F."/>
            <person name="L'Haridon S."/>
            <person name="Philippon X."/>
            <person name="Roussel E.G."/>
        </authorList>
    </citation>
    <scope>NUCLEOTIDE SEQUENCE [LARGE SCALE GENOMIC DNA]</scope>
    <source>
        <strain evidence="1 2">MO1340</strain>
    </source>
</reference>
<dbReference type="InterPro" id="IPR036520">
    <property type="entry name" value="UPF0759_sf"/>
</dbReference>
<accession>A0ABS1GH29</accession>
<dbReference type="EMBL" id="JAACYA010000001">
    <property type="protein sequence ID" value="MBK3332160.1"/>
    <property type="molecule type" value="Genomic_DNA"/>
</dbReference>
<dbReference type="SUPFAM" id="SSF117396">
    <property type="entry name" value="TM1631-like"/>
    <property type="match status" value="1"/>
</dbReference>
<keyword evidence="2" id="KW-1185">Reference proteome</keyword>
<dbReference type="RefSeq" id="WP_200673544.1">
    <property type="nucleotide sequence ID" value="NZ_JAACYA010000001.1"/>
</dbReference>
<evidence type="ECO:0000313" key="2">
    <source>
        <dbReference type="Proteomes" id="UP000772812"/>
    </source>
</evidence>
<dbReference type="PANTHER" id="PTHR30348:SF4">
    <property type="entry name" value="DUF72 DOMAIN-CONTAINING PROTEIN"/>
    <property type="match status" value="1"/>
</dbReference>
<organism evidence="1 2">
    <name type="scientific">Persephonella atlantica</name>
    <dbReference type="NCBI Taxonomy" id="2699429"/>
    <lineage>
        <taxon>Bacteria</taxon>
        <taxon>Pseudomonadati</taxon>
        <taxon>Aquificota</taxon>
        <taxon>Aquificia</taxon>
        <taxon>Aquificales</taxon>
        <taxon>Hydrogenothermaceae</taxon>
        <taxon>Persephonella</taxon>
    </lineage>
</organism>
<dbReference type="PANTHER" id="PTHR30348">
    <property type="entry name" value="UNCHARACTERIZED PROTEIN YECE"/>
    <property type="match status" value="1"/>
</dbReference>
<dbReference type="Proteomes" id="UP000772812">
    <property type="component" value="Unassembled WGS sequence"/>
</dbReference>
<name>A0ABS1GH29_9AQUI</name>